<evidence type="ECO:0000256" key="8">
    <source>
        <dbReference type="SAM" id="Phobius"/>
    </source>
</evidence>
<dbReference type="InterPro" id="IPR011066">
    <property type="entry name" value="MscS_channel_C_sf"/>
</dbReference>
<evidence type="ECO:0000256" key="2">
    <source>
        <dbReference type="ARBA" id="ARBA00008017"/>
    </source>
</evidence>
<feature type="transmembrane region" description="Helical" evidence="8">
    <location>
        <begin position="599"/>
        <end position="620"/>
    </location>
</feature>
<dbReference type="PANTHER" id="PTHR30347:SF1">
    <property type="entry name" value="MECHANOSENSITIVE CHANNEL MSCK"/>
    <property type="match status" value="1"/>
</dbReference>
<dbReference type="Gene3D" id="2.30.30.60">
    <property type="match status" value="1"/>
</dbReference>
<keyword evidence="5 8" id="KW-1133">Transmembrane helix</keyword>
<dbReference type="AlphaFoldDB" id="A0A2X2KT94"/>
<comment type="similarity">
    <text evidence="2">Belongs to the MscS (TC 1.A.23) family.</text>
</comment>
<dbReference type="Pfam" id="PF00924">
    <property type="entry name" value="MS_channel_2nd"/>
    <property type="match status" value="1"/>
</dbReference>
<feature type="transmembrane region" description="Helical" evidence="8">
    <location>
        <begin position="626"/>
        <end position="653"/>
    </location>
</feature>
<gene>
    <name evidence="11" type="primary">mscS_1</name>
    <name evidence="11" type="ORF">NCTC11343_01870</name>
</gene>
<evidence type="ECO:0000259" key="9">
    <source>
        <dbReference type="Pfam" id="PF00924"/>
    </source>
</evidence>
<keyword evidence="4 8" id="KW-0812">Transmembrane</keyword>
<feature type="transmembrane region" description="Helical" evidence="8">
    <location>
        <begin position="504"/>
        <end position="527"/>
    </location>
</feature>
<organism evidence="11 12">
    <name type="scientific">Sphingobacterium multivorum</name>
    <dbReference type="NCBI Taxonomy" id="28454"/>
    <lineage>
        <taxon>Bacteria</taxon>
        <taxon>Pseudomonadati</taxon>
        <taxon>Bacteroidota</taxon>
        <taxon>Sphingobacteriia</taxon>
        <taxon>Sphingobacteriales</taxon>
        <taxon>Sphingobacteriaceae</taxon>
        <taxon>Sphingobacterium</taxon>
    </lineage>
</organism>
<dbReference type="InterPro" id="IPR006685">
    <property type="entry name" value="MscS_channel_2nd"/>
</dbReference>
<keyword evidence="7" id="KW-0175">Coiled coil</keyword>
<feature type="transmembrane region" description="Helical" evidence="8">
    <location>
        <begin position="547"/>
        <end position="570"/>
    </location>
</feature>
<dbReference type="Pfam" id="PF21088">
    <property type="entry name" value="MS_channel_1st"/>
    <property type="match status" value="1"/>
</dbReference>
<dbReference type="Proteomes" id="UP000251241">
    <property type="component" value="Unassembled WGS sequence"/>
</dbReference>
<dbReference type="Gene3D" id="1.10.287.1260">
    <property type="match status" value="1"/>
</dbReference>
<dbReference type="GO" id="GO:0005886">
    <property type="term" value="C:plasma membrane"/>
    <property type="evidence" value="ECO:0007669"/>
    <property type="project" value="UniProtKB-SubCell"/>
</dbReference>
<protein>
    <submittedName>
        <fullName evidence="11">Small-conductance mechanosensitive channel</fullName>
    </submittedName>
</protein>
<dbReference type="Gene3D" id="3.30.70.100">
    <property type="match status" value="1"/>
</dbReference>
<feature type="transmembrane region" description="Helical" evidence="8">
    <location>
        <begin position="342"/>
        <end position="360"/>
    </location>
</feature>
<dbReference type="InterPro" id="IPR023408">
    <property type="entry name" value="MscS_beta-dom_sf"/>
</dbReference>
<evidence type="ECO:0000256" key="6">
    <source>
        <dbReference type="ARBA" id="ARBA00023136"/>
    </source>
</evidence>
<sequence>MQFVVSMAFDYLLPGKKINKIRSMKLGIVKHFIFVLSLLTFQLHGFAQDSVQVRKNQIGDRTANHSSLSRRSNVDSTRVRNDSLRNELRNDLRKVNLNFLSNIRTASMAELIAQLNEKSNGYLTTNAGSAKDSIALIKNSIHEEISQLKSIKGSISNYSNSLNVTADQIKTLINRYDISANNHSRAYQYLDNAQLKLAAKQDSLEAINRTIDELIAKNQRHLIRIETVHEMKSGNKKADSVTAKSSIWKANTAAISKDVILNNIRSNYSNNKSIDKYVNRTDWASRILLIVLGLGYCYWIVRVSYILQQNHPEHKLAIDSIVGKTIIFLLTLLPFVNFFTPSFILQASQLVIMLIFMFLLRHRMSGLQRKIAIILIVFYILDVFVNMIVSDDLFLRIVCIAFNLIALGLVSYTKRRIKNADSPGYISNFIYVIFAILNVTAITLNIIGHVEHSRSFSIACAVGLVQSFTLQYFSDMIKADVRNQFKKDRLTSGFWMRFNEQRTLAIITEILRIVCVLLAIIVLANNLQFIESLLALSETFFGKVRSIGSISFTLGNLGVAVLLLLVANWFQKNISLIVLGGEDGQLSQVYNQKMTLFPLFRLAIILIGFFMAISALGMSLDKLTVVIGALSVGIGLGMQNIINNFVSGIILVFDKPFRVGDQIELADKKGRVKEIGIRASVLKTGDGADVIIPNGDLLSGRVVNWTLSQEYSKTSFVLHIDRKADLDQAKQWIKDAMESSDHFIKDRDSGISIQDISAEMIYLSVSGWVNFAANASAFKNDVLLVLYKKFEAEGLKFYSVIPPKI</sequence>
<reference evidence="11 12" key="1">
    <citation type="submission" date="2018-06" db="EMBL/GenBank/DDBJ databases">
        <authorList>
            <consortium name="Pathogen Informatics"/>
            <person name="Doyle S."/>
        </authorList>
    </citation>
    <scope>NUCLEOTIDE SEQUENCE [LARGE SCALE GENOMIC DNA]</scope>
    <source>
        <strain evidence="11 12">NCTC11343</strain>
    </source>
</reference>
<dbReference type="EMBL" id="UAUU01000008">
    <property type="protein sequence ID" value="SPZ85309.1"/>
    <property type="molecule type" value="Genomic_DNA"/>
</dbReference>
<dbReference type="GO" id="GO:0008381">
    <property type="term" value="F:mechanosensitive monoatomic ion channel activity"/>
    <property type="evidence" value="ECO:0007669"/>
    <property type="project" value="UniProtKB-ARBA"/>
</dbReference>
<proteinExistence type="inferred from homology"/>
<feature type="transmembrane region" description="Helical" evidence="8">
    <location>
        <begin position="283"/>
        <end position="304"/>
    </location>
</feature>
<comment type="subcellular location">
    <subcellularLocation>
        <location evidence="1">Cell membrane</location>
        <topology evidence="1">Multi-pass membrane protein</topology>
    </subcellularLocation>
</comment>
<evidence type="ECO:0000256" key="7">
    <source>
        <dbReference type="SAM" id="Coils"/>
    </source>
</evidence>
<keyword evidence="3" id="KW-1003">Cell membrane</keyword>
<feature type="transmembrane region" description="Helical" evidence="8">
    <location>
        <begin position="372"/>
        <end position="389"/>
    </location>
</feature>
<evidence type="ECO:0000313" key="12">
    <source>
        <dbReference type="Proteomes" id="UP000251241"/>
    </source>
</evidence>
<name>A0A2X2KT94_SPHMU</name>
<feature type="coiled-coil region" evidence="7">
    <location>
        <begin position="190"/>
        <end position="224"/>
    </location>
</feature>
<feature type="domain" description="Mechanosensitive ion channel transmembrane helices 2/3" evidence="10">
    <location>
        <begin position="599"/>
        <end position="639"/>
    </location>
</feature>
<feature type="transmembrane region" description="Helical" evidence="8">
    <location>
        <begin position="425"/>
        <end position="448"/>
    </location>
</feature>
<accession>A0A2X2KT94</accession>
<evidence type="ECO:0000256" key="3">
    <source>
        <dbReference type="ARBA" id="ARBA00022475"/>
    </source>
</evidence>
<dbReference type="InterPro" id="IPR010920">
    <property type="entry name" value="LSM_dom_sf"/>
</dbReference>
<evidence type="ECO:0000256" key="5">
    <source>
        <dbReference type="ARBA" id="ARBA00022989"/>
    </source>
</evidence>
<dbReference type="InterPro" id="IPR011014">
    <property type="entry name" value="MscS_channel_TM-2"/>
</dbReference>
<evidence type="ECO:0000256" key="1">
    <source>
        <dbReference type="ARBA" id="ARBA00004651"/>
    </source>
</evidence>
<evidence type="ECO:0000259" key="10">
    <source>
        <dbReference type="Pfam" id="PF21088"/>
    </source>
</evidence>
<keyword evidence="6 8" id="KW-0472">Membrane</keyword>
<evidence type="ECO:0000313" key="11">
    <source>
        <dbReference type="EMBL" id="SPZ85309.1"/>
    </source>
</evidence>
<dbReference type="SUPFAM" id="SSF50182">
    <property type="entry name" value="Sm-like ribonucleoproteins"/>
    <property type="match status" value="1"/>
</dbReference>
<dbReference type="SUPFAM" id="SSF82689">
    <property type="entry name" value="Mechanosensitive channel protein MscS (YggB), C-terminal domain"/>
    <property type="match status" value="1"/>
</dbReference>
<dbReference type="PANTHER" id="PTHR30347">
    <property type="entry name" value="POTASSIUM CHANNEL RELATED"/>
    <property type="match status" value="1"/>
</dbReference>
<dbReference type="InterPro" id="IPR049142">
    <property type="entry name" value="MS_channel_1st"/>
</dbReference>
<feature type="transmembrane region" description="Helical" evidence="8">
    <location>
        <begin position="395"/>
        <end position="413"/>
    </location>
</feature>
<evidence type="ECO:0000256" key="4">
    <source>
        <dbReference type="ARBA" id="ARBA00022692"/>
    </source>
</evidence>
<feature type="domain" description="Mechanosensitive ion channel MscS" evidence="9">
    <location>
        <begin position="640"/>
        <end position="706"/>
    </location>
</feature>
<dbReference type="SUPFAM" id="SSF82861">
    <property type="entry name" value="Mechanosensitive channel protein MscS (YggB), transmembrane region"/>
    <property type="match status" value="1"/>
</dbReference>
<dbReference type="InterPro" id="IPR052702">
    <property type="entry name" value="MscS-like_channel"/>
</dbReference>